<sequence length="85" mass="9070">MIRPRPTRLGGGREITDNRTSIFAKGDYLMAAMKPRTGDGPMEAVKEGRLIIVRVPLEGGGRLVVSVNDDEAKELHDALAGVVGA</sequence>
<proteinExistence type="predicted"/>
<accession>A0ABQ0UMT8</accession>
<evidence type="ECO:0008006" key="3">
    <source>
        <dbReference type="Google" id="ProtNLM"/>
    </source>
</evidence>
<keyword evidence="2" id="KW-1185">Reference proteome</keyword>
<name>A0ABQ0UMT8_9MICO</name>
<dbReference type="Proteomes" id="UP000321154">
    <property type="component" value="Unassembled WGS sequence"/>
</dbReference>
<gene>
    <name evidence="1" type="ORF">FFA01_11140</name>
</gene>
<dbReference type="InterPro" id="IPR021465">
    <property type="entry name" value="DUF3117"/>
</dbReference>
<organism evidence="1 2">
    <name type="scientific">Frigoribacterium faeni</name>
    <dbReference type="NCBI Taxonomy" id="145483"/>
    <lineage>
        <taxon>Bacteria</taxon>
        <taxon>Bacillati</taxon>
        <taxon>Actinomycetota</taxon>
        <taxon>Actinomycetes</taxon>
        <taxon>Micrococcales</taxon>
        <taxon>Microbacteriaceae</taxon>
        <taxon>Frigoribacterium</taxon>
    </lineage>
</organism>
<reference evidence="1 2" key="1">
    <citation type="submission" date="2019-07" db="EMBL/GenBank/DDBJ databases">
        <title>Whole genome shotgun sequence of Frigoribacterium faeni NBRC 103066.</title>
        <authorList>
            <person name="Hosoyama A."/>
            <person name="Uohara A."/>
            <person name="Ohji S."/>
            <person name="Ichikawa N."/>
        </authorList>
    </citation>
    <scope>NUCLEOTIDE SEQUENCE [LARGE SCALE GENOMIC DNA]</scope>
    <source>
        <strain evidence="1 2">NBRC 103066</strain>
    </source>
</reference>
<evidence type="ECO:0000313" key="2">
    <source>
        <dbReference type="Proteomes" id="UP000321154"/>
    </source>
</evidence>
<dbReference type="Pfam" id="PF11314">
    <property type="entry name" value="DUF3117"/>
    <property type="match status" value="1"/>
</dbReference>
<dbReference type="EMBL" id="BJUV01000008">
    <property type="protein sequence ID" value="GEK82805.1"/>
    <property type="molecule type" value="Genomic_DNA"/>
</dbReference>
<comment type="caution">
    <text evidence="1">The sequence shown here is derived from an EMBL/GenBank/DDBJ whole genome shotgun (WGS) entry which is preliminary data.</text>
</comment>
<evidence type="ECO:0000313" key="1">
    <source>
        <dbReference type="EMBL" id="GEK82805.1"/>
    </source>
</evidence>
<protein>
    <recommendedName>
        <fullName evidence="3">DUF3117 domain-containing protein</fullName>
    </recommendedName>
</protein>